<feature type="compositionally biased region" description="Polar residues" evidence="1">
    <location>
        <begin position="1015"/>
        <end position="1030"/>
    </location>
</feature>
<feature type="compositionally biased region" description="Basic and acidic residues" evidence="1">
    <location>
        <begin position="1349"/>
        <end position="1367"/>
    </location>
</feature>
<feature type="compositionally biased region" description="Basic and acidic residues" evidence="1">
    <location>
        <begin position="925"/>
        <end position="936"/>
    </location>
</feature>
<feature type="compositionally biased region" description="Polar residues" evidence="1">
    <location>
        <begin position="136"/>
        <end position="150"/>
    </location>
</feature>
<feature type="compositionally biased region" description="Basic and acidic residues" evidence="1">
    <location>
        <begin position="423"/>
        <end position="459"/>
    </location>
</feature>
<dbReference type="EMBL" id="HBUF01053822">
    <property type="protein sequence ID" value="CAG6622979.1"/>
    <property type="molecule type" value="Transcribed_RNA"/>
</dbReference>
<feature type="region of interest" description="Disordered" evidence="1">
    <location>
        <begin position="1115"/>
        <end position="1159"/>
    </location>
</feature>
<accession>A0A8D8M690</accession>
<feature type="compositionally biased region" description="Basic and acidic residues" evidence="1">
    <location>
        <begin position="116"/>
        <end position="135"/>
    </location>
</feature>
<feature type="compositionally biased region" description="Basic and acidic residues" evidence="1">
    <location>
        <begin position="183"/>
        <end position="193"/>
    </location>
</feature>
<sequence length="1584" mass="180302">MHIAEESLRNITVRKNKRNFRLSTTEDHRIISFNTETVSPTFPQEYYPRIDSGTVPVQPSPLINDYEELNEILERESEQRSVFSQDVALERKAQTQEEMCKASPPKQRKLRSRVKKNVEQKSENSSEIKTCDKRQQTQGTRLNDNPNSKTPSKEHRVQSSRNISDDASPTPSYETIEFQSSPDRNDEKSKSESSETFFDPGEDNELAKYNEQVEINLHKDNIPNEERDHSSESLLSNITYRRKHQVITDDHDASDRPLANITVRKKHQTLTEDVSLQPWSNRKYTKSLADIFMDTTIAEATRKSKSFEDILDKHNYKLVGCSGSENDQSDVIDKSKSRKSDNTDRTNIQSKSTSTNTNLESTKKKEISKTKNISNHTTNKRTYFLRSKILTDSSADSIMSNEHDVISKINTEPTSDTQMNQNNDKRNNNENNQRRSDRGETDRENIERENEVGRSKSCDQENQTDFASEVVYLGTSKIDENSPSQWSRIGTRRKKPPSSRTRPTTPPSQPLLATTPFNQPNQEKPNPVGIKPTNQSMNKHEKDKPAINHHSNPIVLLNECDIVHVSQTTDKVCKNQSIQTGFPLVETTHQSASSSTVCKSCKKKTPSRHLGAANYGSVEFSEDDDEDFISNEVSRLSGVKRLGEVKSERACRKVGDVGRIMQGVVAYVDIRLDGSDKSRGVVKILNHLGAHVSKTLNKTVTHVIFYEGSLSTVEKAKLWHIPLVSVEWVNACKTSCLLLSSEAFPPVHIEDYFDSIRQNKDELFKTVLRTVAKDLDDIVTANVSLAEIEVPLSILVLRKYVTPYEEDSEHIYSLHAIEISLSLDRRRKGLLRSLLFPHVPQTMDSTDSIGDDNSFSPVQLTPRCSAPARLWTRDRSKMKRNVSKELQFGDEIDKIRSLLGTQRKDTEAFDNDNNNQRNHQQPNNGDHRADTHRDQRGACVSPPVLIPAFRRRPAGKLPTGTPRFLTGGPKKRIHFQRRSSLPNRRNSGRLKGNSPTERRRNQNSPHQRRLGSPKSLASPTQRRLKTNSPTKKSRRLNNKNRNDSDNADNIYDSVKRKHRRNAKHLDKNSCDSEYRTNGRDQNDNPCKRNCQCNSKNCDNNQDIDSDFDEHTCDNHNKRNRILSNNRPPRHKTPKEKSTNQNGDPIKPNGKTPNRKHHKDCNCHIDTIESEVDKVETPRRINKEVRTAVGSDTRKRMKPKTPHRLNKEVGTAVDSSDKRKRMKPKTPHRLNVKDVNSNMESENGAKPLTPRPLCGIIPSEKLIGSVDWKCGSDVLSSVEQPLGKPPAKRKIRKRRLYEDLSTLEDGPLSSVEKPPPKPRQLAAENSQARRRQLLPIDAIFNSQKYSDIYESNRTEKTREQAKQDDDSRSSTSYWFVSDTNKKDGEKEQERMKPSRSTKPGIVCTGVNSKDIKSLYSHITELGHFIVEPKVTSRTTHVVVEGPKRTLNLLKGIARGCWVVKAEWVYASYKVGRWLYEQRFELSSFSPAIQRCRMERQTFGSLYSLDLLSKHGSIFVSKSSTPPRPDLIELIGLCGGRVSATMRDADLIVGGAEKGRDRRGGRPVKEVWLLDCITKCSQLDVDKYRL</sequence>
<feature type="compositionally biased region" description="Low complexity" evidence="1">
    <location>
        <begin position="911"/>
        <end position="924"/>
    </location>
</feature>
<dbReference type="InterPro" id="IPR001357">
    <property type="entry name" value="BRCT_dom"/>
</dbReference>
<feature type="domain" description="BRCT" evidence="2">
    <location>
        <begin position="656"/>
        <end position="732"/>
    </location>
</feature>
<feature type="region of interest" description="Disordered" evidence="1">
    <location>
        <begin position="322"/>
        <end position="374"/>
    </location>
</feature>
<feature type="compositionally biased region" description="Basic residues" evidence="1">
    <location>
        <begin position="1285"/>
        <end position="1294"/>
    </location>
</feature>
<feature type="region of interest" description="Disordered" evidence="1">
    <location>
        <begin position="1349"/>
        <end position="1400"/>
    </location>
</feature>
<dbReference type="SMART" id="SM00292">
    <property type="entry name" value="BRCT"/>
    <property type="match status" value="3"/>
</dbReference>
<dbReference type="CDD" id="cd17716">
    <property type="entry name" value="BRCT_microcephalin_rpt1"/>
    <property type="match status" value="1"/>
</dbReference>
<feature type="domain" description="BRCT" evidence="2">
    <location>
        <begin position="1501"/>
        <end position="1584"/>
    </location>
</feature>
<feature type="compositionally biased region" description="Basic residues" evidence="1">
    <location>
        <begin position="1194"/>
        <end position="1203"/>
    </location>
</feature>
<evidence type="ECO:0000313" key="3">
    <source>
        <dbReference type="EMBL" id="CAG6622979.1"/>
    </source>
</evidence>
<feature type="region of interest" description="Disordered" evidence="1">
    <location>
        <begin position="479"/>
        <end position="544"/>
    </location>
</feature>
<dbReference type="InterPro" id="IPR036420">
    <property type="entry name" value="BRCT_dom_sf"/>
</dbReference>
<dbReference type="Gene3D" id="3.40.50.10190">
    <property type="entry name" value="BRCT domain"/>
    <property type="match status" value="3"/>
</dbReference>
<feature type="compositionally biased region" description="Basic residues" evidence="1">
    <location>
        <begin position="106"/>
        <end position="115"/>
    </location>
</feature>
<feature type="region of interest" description="Disordered" evidence="1">
    <location>
        <begin position="411"/>
        <end position="463"/>
    </location>
</feature>
<reference evidence="3" key="1">
    <citation type="submission" date="2021-05" db="EMBL/GenBank/DDBJ databases">
        <authorList>
            <person name="Alioto T."/>
            <person name="Alioto T."/>
            <person name="Gomez Garrido J."/>
        </authorList>
    </citation>
    <scope>NUCLEOTIDE SEQUENCE</scope>
</reference>
<feature type="compositionally biased region" description="Polar residues" evidence="1">
    <location>
        <begin position="159"/>
        <end position="182"/>
    </location>
</feature>
<dbReference type="GO" id="GO:0000278">
    <property type="term" value="P:mitotic cell cycle"/>
    <property type="evidence" value="ECO:0007669"/>
    <property type="project" value="TreeGrafter"/>
</dbReference>
<dbReference type="PANTHER" id="PTHR14625:SF3">
    <property type="entry name" value="MICROCEPHALIN"/>
    <property type="match status" value="1"/>
</dbReference>
<feature type="region of interest" description="Disordered" evidence="1">
    <location>
        <begin position="906"/>
        <end position="1085"/>
    </location>
</feature>
<feature type="compositionally biased region" description="Polar residues" evidence="1">
    <location>
        <begin position="1368"/>
        <end position="1377"/>
    </location>
</feature>
<dbReference type="PANTHER" id="PTHR14625">
    <property type="entry name" value="MICROCEPHALIN"/>
    <property type="match status" value="1"/>
</dbReference>
<feature type="region of interest" description="Disordered" evidence="1">
    <location>
        <begin position="94"/>
        <end position="204"/>
    </location>
</feature>
<organism evidence="3">
    <name type="scientific">Cacopsylla melanoneura</name>
    <dbReference type="NCBI Taxonomy" id="428564"/>
    <lineage>
        <taxon>Eukaryota</taxon>
        <taxon>Metazoa</taxon>
        <taxon>Ecdysozoa</taxon>
        <taxon>Arthropoda</taxon>
        <taxon>Hexapoda</taxon>
        <taxon>Insecta</taxon>
        <taxon>Pterygota</taxon>
        <taxon>Neoptera</taxon>
        <taxon>Paraneoptera</taxon>
        <taxon>Hemiptera</taxon>
        <taxon>Sternorrhyncha</taxon>
        <taxon>Psylloidea</taxon>
        <taxon>Psyllidae</taxon>
        <taxon>Psyllinae</taxon>
        <taxon>Cacopsylla</taxon>
    </lineage>
</organism>
<dbReference type="PROSITE" id="PS50172">
    <property type="entry name" value="BRCT"/>
    <property type="match status" value="3"/>
</dbReference>
<feature type="compositionally biased region" description="Polar residues" evidence="1">
    <location>
        <begin position="511"/>
        <end position="524"/>
    </location>
</feature>
<feature type="compositionally biased region" description="Basic and acidic residues" evidence="1">
    <location>
        <begin position="1378"/>
        <end position="1391"/>
    </location>
</feature>
<proteinExistence type="predicted"/>
<dbReference type="Pfam" id="PF00533">
    <property type="entry name" value="BRCT"/>
    <property type="match status" value="1"/>
</dbReference>
<feature type="region of interest" description="Disordered" evidence="1">
    <location>
        <begin position="1188"/>
        <end position="1225"/>
    </location>
</feature>
<feature type="compositionally biased region" description="Polar residues" evidence="1">
    <location>
        <begin position="345"/>
        <end position="359"/>
    </location>
</feature>
<dbReference type="SUPFAM" id="SSF52113">
    <property type="entry name" value="BRCT domain"/>
    <property type="match status" value="3"/>
</dbReference>
<feature type="domain" description="BRCT" evidence="2">
    <location>
        <begin position="1413"/>
        <end position="1480"/>
    </location>
</feature>
<dbReference type="InterPro" id="IPR022047">
    <property type="entry name" value="Microcephalin-like"/>
</dbReference>
<evidence type="ECO:0000259" key="2">
    <source>
        <dbReference type="PROSITE" id="PS50172"/>
    </source>
</evidence>
<evidence type="ECO:0000256" key="1">
    <source>
        <dbReference type="SAM" id="MobiDB-lite"/>
    </source>
</evidence>
<dbReference type="CDD" id="cd17736">
    <property type="entry name" value="BRCT_microcephalin_rpt2"/>
    <property type="match status" value="1"/>
</dbReference>
<dbReference type="CDD" id="cd17751">
    <property type="entry name" value="BRCT_microcephalin_rpt3"/>
    <property type="match status" value="1"/>
</dbReference>
<name>A0A8D8M690_9HEMI</name>
<protein>
    <submittedName>
        <fullName evidence="3">Microcephalin</fullName>
    </submittedName>
</protein>
<feature type="region of interest" description="Disordered" evidence="1">
    <location>
        <begin position="1275"/>
        <end position="1327"/>
    </location>
</feature>
<dbReference type="Pfam" id="PF12738">
    <property type="entry name" value="PTCB-BRCT"/>
    <property type="match status" value="1"/>
</dbReference>
<feature type="compositionally biased region" description="Basic and acidic residues" evidence="1">
    <location>
        <begin position="331"/>
        <end position="344"/>
    </location>
</feature>
<feature type="compositionally biased region" description="Basic and acidic residues" evidence="1">
    <location>
        <begin position="1063"/>
        <end position="1085"/>
    </location>
</feature>